<protein>
    <submittedName>
        <fullName evidence="2">Uncharacterized protein</fullName>
    </submittedName>
</protein>
<proteinExistence type="predicted"/>
<dbReference type="EMBL" id="MU006303">
    <property type="protein sequence ID" value="KAF2851148.1"/>
    <property type="molecule type" value="Genomic_DNA"/>
</dbReference>
<keyword evidence="3" id="KW-1185">Reference proteome</keyword>
<reference evidence="2" key="1">
    <citation type="submission" date="2020-01" db="EMBL/GenBank/DDBJ databases">
        <authorList>
            <consortium name="DOE Joint Genome Institute"/>
            <person name="Haridas S."/>
            <person name="Albert R."/>
            <person name="Binder M."/>
            <person name="Bloem J."/>
            <person name="Labutti K."/>
            <person name="Salamov A."/>
            <person name="Andreopoulos B."/>
            <person name="Baker S.E."/>
            <person name="Barry K."/>
            <person name="Bills G."/>
            <person name="Bluhm B.H."/>
            <person name="Cannon C."/>
            <person name="Castanera R."/>
            <person name="Culley D.E."/>
            <person name="Daum C."/>
            <person name="Ezra D."/>
            <person name="Gonzalez J.B."/>
            <person name="Henrissat B."/>
            <person name="Kuo A."/>
            <person name="Liang C."/>
            <person name="Lipzen A."/>
            <person name="Lutzoni F."/>
            <person name="Magnuson J."/>
            <person name="Mondo S."/>
            <person name="Nolan M."/>
            <person name="Ohm R."/>
            <person name="Pangilinan J."/>
            <person name="Park H.-J."/>
            <person name="Ramirez L."/>
            <person name="Alfaro M."/>
            <person name="Sun H."/>
            <person name="Tritt A."/>
            <person name="Yoshinaga Y."/>
            <person name="Zwiers L.-H."/>
            <person name="Turgeon B.G."/>
            <person name="Goodwin S.B."/>
            <person name="Spatafora J.W."/>
            <person name="Crous P.W."/>
            <person name="Grigoriev I.V."/>
        </authorList>
    </citation>
    <scope>NUCLEOTIDE SEQUENCE</scope>
    <source>
        <strain evidence="2">IPT5</strain>
    </source>
</reference>
<evidence type="ECO:0000256" key="1">
    <source>
        <dbReference type="SAM" id="MobiDB-lite"/>
    </source>
</evidence>
<accession>A0A6A7BAC2</accession>
<evidence type="ECO:0000313" key="2">
    <source>
        <dbReference type="EMBL" id="KAF2851148.1"/>
    </source>
</evidence>
<dbReference type="AlphaFoldDB" id="A0A6A7BAC2"/>
<evidence type="ECO:0000313" key="3">
    <source>
        <dbReference type="Proteomes" id="UP000799423"/>
    </source>
</evidence>
<name>A0A6A7BAC2_9PLEO</name>
<organism evidence="2 3">
    <name type="scientific">Plenodomus tracheiphilus IPT5</name>
    <dbReference type="NCBI Taxonomy" id="1408161"/>
    <lineage>
        <taxon>Eukaryota</taxon>
        <taxon>Fungi</taxon>
        <taxon>Dikarya</taxon>
        <taxon>Ascomycota</taxon>
        <taxon>Pezizomycotina</taxon>
        <taxon>Dothideomycetes</taxon>
        <taxon>Pleosporomycetidae</taxon>
        <taxon>Pleosporales</taxon>
        <taxon>Pleosporineae</taxon>
        <taxon>Leptosphaeriaceae</taxon>
        <taxon>Plenodomus</taxon>
    </lineage>
</organism>
<dbReference type="Proteomes" id="UP000799423">
    <property type="component" value="Unassembled WGS sequence"/>
</dbReference>
<feature type="region of interest" description="Disordered" evidence="1">
    <location>
        <begin position="16"/>
        <end position="38"/>
    </location>
</feature>
<gene>
    <name evidence="2" type="ORF">T440DRAFT_69767</name>
</gene>
<sequence>MCSVAINKVCLHRSSREPCFPSTKSPSARPTPAQVLGPRQSGVVRSHVLLARSHLL</sequence>